<evidence type="ECO:0000313" key="2">
    <source>
        <dbReference type="Proteomes" id="UP000064893"/>
    </source>
</evidence>
<dbReference type="AlphaFoldDB" id="A0A0S2HZF1"/>
<proteinExistence type="predicted"/>
<protein>
    <submittedName>
        <fullName evidence="1">Uncharacterized protein</fullName>
    </submittedName>
</protein>
<sequence length="73" mass="8529">MLPDKTHPEWKYLVKGEKQYPLENFVLQLKVTQTAKDIKSGKLSVDKAVDDIYALCLKYRHAVMKDMKKIFNS</sequence>
<gene>
    <name evidence="1" type="ORF">L21SP5_01799</name>
</gene>
<reference evidence="1 2" key="1">
    <citation type="submission" date="2015-11" db="EMBL/GenBank/DDBJ databases">
        <title>Description and complete genome sequence of a novel strain predominating in hypersaline microbial mats and representing a new family of the Bacteriodetes phylum.</title>
        <authorList>
            <person name="Spring S."/>
            <person name="Bunk B."/>
            <person name="Sproer C."/>
            <person name="Klenk H.-P."/>
        </authorList>
    </citation>
    <scope>NUCLEOTIDE SEQUENCE [LARGE SCALE GENOMIC DNA]</scope>
    <source>
        <strain evidence="1 2">L21-Spi-D4</strain>
    </source>
</reference>
<evidence type="ECO:0000313" key="1">
    <source>
        <dbReference type="EMBL" id="ALO15440.1"/>
    </source>
</evidence>
<keyword evidence="2" id="KW-1185">Reference proteome</keyword>
<name>A0A0S2HZF1_9BACT</name>
<organism evidence="1 2">
    <name type="scientific">Salinivirga cyanobacteriivorans</name>
    <dbReference type="NCBI Taxonomy" id="1307839"/>
    <lineage>
        <taxon>Bacteria</taxon>
        <taxon>Pseudomonadati</taxon>
        <taxon>Bacteroidota</taxon>
        <taxon>Bacteroidia</taxon>
        <taxon>Bacteroidales</taxon>
        <taxon>Salinivirgaceae</taxon>
        <taxon>Salinivirga</taxon>
    </lineage>
</organism>
<dbReference type="EMBL" id="CP013118">
    <property type="protein sequence ID" value="ALO15440.1"/>
    <property type="molecule type" value="Genomic_DNA"/>
</dbReference>
<dbReference type="RefSeq" id="WP_057952904.1">
    <property type="nucleotide sequence ID" value="NZ_CP013118.1"/>
</dbReference>
<dbReference type="KEGG" id="blq:L21SP5_01799"/>
<dbReference type="OrthoDB" id="5625650at2"/>
<dbReference type="STRING" id="1307839.L21SP5_01799"/>
<dbReference type="Proteomes" id="UP000064893">
    <property type="component" value="Chromosome"/>
</dbReference>
<accession>A0A0S2HZF1</accession>